<evidence type="ECO:0000256" key="1">
    <source>
        <dbReference type="SAM" id="Phobius"/>
    </source>
</evidence>
<dbReference type="OrthoDB" id="791654at2"/>
<feature type="transmembrane region" description="Helical" evidence="1">
    <location>
        <begin position="48"/>
        <end position="70"/>
    </location>
</feature>
<feature type="transmembrane region" description="Helical" evidence="1">
    <location>
        <begin position="121"/>
        <end position="140"/>
    </location>
</feature>
<evidence type="ECO:0000313" key="2">
    <source>
        <dbReference type="EMBL" id="AYN66446.1"/>
    </source>
</evidence>
<name>A0A3G2L2L4_9FLAO</name>
<dbReference type="Proteomes" id="UP000276309">
    <property type="component" value="Chromosome"/>
</dbReference>
<dbReference type="Pfam" id="PF06197">
    <property type="entry name" value="DUF998"/>
    <property type="match status" value="1"/>
</dbReference>
<reference evidence="2 3" key="1">
    <citation type="submission" date="2018-08" db="EMBL/GenBank/DDBJ databases">
        <title>The reduced genetic potential of extracellular carbohydrate catabolism in Euzebyella marina RN62, a Flavobacteriia bacterium isolated from the hadal water.</title>
        <authorList>
            <person name="Xue C."/>
        </authorList>
    </citation>
    <scope>NUCLEOTIDE SEQUENCE [LARGE SCALE GENOMIC DNA]</scope>
    <source>
        <strain evidence="2 3">RN62</strain>
    </source>
</reference>
<sequence>MIKMIASISGILGAAVFVVASIWSGLYVGHYDPVSQFISEGYARGMPYASILQLGFIVSGVLLSVFGWALVFHFRNVKTIQYLFIVFTVFYGFGTVVTGIFPCDMGCVPDEHNPSVSQYIHNLSGGITYLTIPLTLLLMARSFKRRGYHPPLYRYTRICGLVSIAFVTILFLQPESHFKGLYQRIIEIAILSWILVMSTFLQSGRVD</sequence>
<protein>
    <submittedName>
        <fullName evidence="2">DUF998 domain-containing protein</fullName>
    </submittedName>
</protein>
<organism evidence="2 3">
    <name type="scientific">Euzebyella marina</name>
    <dbReference type="NCBI Taxonomy" id="1761453"/>
    <lineage>
        <taxon>Bacteria</taxon>
        <taxon>Pseudomonadati</taxon>
        <taxon>Bacteroidota</taxon>
        <taxon>Flavobacteriia</taxon>
        <taxon>Flavobacteriales</taxon>
        <taxon>Flavobacteriaceae</taxon>
        <taxon>Euzebyella</taxon>
    </lineage>
</organism>
<keyword evidence="1" id="KW-0812">Transmembrane</keyword>
<feature type="transmembrane region" description="Helical" evidence="1">
    <location>
        <begin position="7"/>
        <end position="28"/>
    </location>
</feature>
<keyword evidence="1" id="KW-0472">Membrane</keyword>
<keyword evidence="3" id="KW-1185">Reference proteome</keyword>
<dbReference type="AlphaFoldDB" id="A0A3G2L2L4"/>
<feature type="transmembrane region" description="Helical" evidence="1">
    <location>
        <begin position="152"/>
        <end position="172"/>
    </location>
</feature>
<evidence type="ECO:0000313" key="3">
    <source>
        <dbReference type="Proteomes" id="UP000276309"/>
    </source>
</evidence>
<keyword evidence="1" id="KW-1133">Transmembrane helix</keyword>
<feature type="transmembrane region" description="Helical" evidence="1">
    <location>
        <begin position="184"/>
        <end position="201"/>
    </location>
</feature>
<feature type="transmembrane region" description="Helical" evidence="1">
    <location>
        <begin position="82"/>
        <end position="101"/>
    </location>
</feature>
<accession>A0A3G2L2L4</accession>
<gene>
    <name evidence="2" type="ORF">D1013_03140</name>
</gene>
<dbReference type="InterPro" id="IPR009339">
    <property type="entry name" value="DUF998"/>
</dbReference>
<dbReference type="KEGG" id="emar:D1013_03140"/>
<proteinExistence type="predicted"/>
<dbReference type="EMBL" id="CP032050">
    <property type="protein sequence ID" value="AYN66446.1"/>
    <property type="molecule type" value="Genomic_DNA"/>
</dbReference>